<organism evidence="9 10">
    <name type="scientific">Takifugu flavidus</name>
    <name type="common">sansaifugu</name>
    <dbReference type="NCBI Taxonomy" id="433684"/>
    <lineage>
        <taxon>Eukaryota</taxon>
        <taxon>Metazoa</taxon>
        <taxon>Chordata</taxon>
        <taxon>Craniata</taxon>
        <taxon>Vertebrata</taxon>
        <taxon>Euteleostomi</taxon>
        <taxon>Actinopterygii</taxon>
        <taxon>Neopterygii</taxon>
        <taxon>Teleostei</taxon>
        <taxon>Neoteleostei</taxon>
        <taxon>Acanthomorphata</taxon>
        <taxon>Eupercaria</taxon>
        <taxon>Tetraodontiformes</taxon>
        <taxon>Tetradontoidea</taxon>
        <taxon>Tetraodontidae</taxon>
        <taxon>Takifugu</taxon>
    </lineage>
</organism>
<dbReference type="Proteomes" id="UP000324091">
    <property type="component" value="Chromosome 14"/>
</dbReference>
<dbReference type="GO" id="GO:0009312">
    <property type="term" value="P:oligosaccharide biosynthetic process"/>
    <property type="evidence" value="ECO:0007669"/>
    <property type="project" value="TreeGrafter"/>
</dbReference>
<name>A0A5C6P4X9_9TELE</name>
<accession>A0A5C6P4X9</accession>
<keyword evidence="5 8" id="KW-1133">Transmembrane helix</keyword>
<evidence type="ECO:0000256" key="7">
    <source>
        <dbReference type="ARBA" id="ARBA00038475"/>
    </source>
</evidence>
<comment type="subcellular location">
    <subcellularLocation>
        <location evidence="1">Membrane</location>
        <topology evidence="1">Multi-pass membrane protein</topology>
    </subcellularLocation>
</comment>
<evidence type="ECO:0000313" key="10">
    <source>
        <dbReference type="Proteomes" id="UP000324091"/>
    </source>
</evidence>
<keyword evidence="10" id="KW-1185">Reference proteome</keyword>
<dbReference type="InterPro" id="IPR006603">
    <property type="entry name" value="PQ-loop_rpt"/>
</dbReference>
<comment type="caution">
    <text evidence="9">The sequence shown here is derived from an EMBL/GenBank/DDBJ whole genome shotgun (WGS) entry which is preliminary data.</text>
</comment>
<keyword evidence="2" id="KW-0813">Transport</keyword>
<dbReference type="InterPro" id="IPR016817">
    <property type="entry name" value="MannP-dilichol_defect-1"/>
</dbReference>
<sequence length="244" mass="27089">SCSRPTMTIKEFLVSFLMPEKCYETFFVEFHPHVACFVFVLNKIFGFWILLDALLEQLPQLLKILWRRSAAGLSLTSALLQLYACSCPVLYAAANSFPLYSWGERLLTLVQSVAIVFLIVHYRGKTMKGLWLLSAYTAAMFLLGSYAAAAVVSLLHESRLAAAIASKGFQARMNHINGHTGQLSSASVLLSCAGSLGLTFVTLQERESFFLTAAHILSTCVSCVLLAQICCYRSRKTILKNRNR</sequence>
<dbReference type="EMBL" id="RHFK02000006">
    <property type="protein sequence ID" value="TWW74844.1"/>
    <property type="molecule type" value="Genomic_DNA"/>
</dbReference>
<feature type="transmembrane region" description="Helical" evidence="8">
    <location>
        <begin position="130"/>
        <end position="155"/>
    </location>
</feature>
<evidence type="ECO:0000256" key="2">
    <source>
        <dbReference type="ARBA" id="ARBA00022448"/>
    </source>
</evidence>
<dbReference type="GO" id="GO:0016020">
    <property type="term" value="C:membrane"/>
    <property type="evidence" value="ECO:0007669"/>
    <property type="project" value="UniProtKB-SubCell"/>
</dbReference>
<reference evidence="9 10" key="1">
    <citation type="submission" date="2019-04" db="EMBL/GenBank/DDBJ databases">
        <title>Chromosome genome assembly for Takifugu flavidus.</title>
        <authorList>
            <person name="Xiao S."/>
        </authorList>
    </citation>
    <scope>NUCLEOTIDE SEQUENCE [LARGE SCALE GENOMIC DNA]</scope>
    <source>
        <strain evidence="9">HTHZ2018</strain>
        <tissue evidence="9">Muscle</tissue>
    </source>
</reference>
<dbReference type="Pfam" id="PF04193">
    <property type="entry name" value="PQ-loop"/>
    <property type="match status" value="1"/>
</dbReference>
<feature type="transmembrane region" description="Helical" evidence="8">
    <location>
        <begin position="106"/>
        <end position="124"/>
    </location>
</feature>
<dbReference type="AlphaFoldDB" id="A0A5C6P4X9"/>
<evidence type="ECO:0000313" key="9">
    <source>
        <dbReference type="EMBL" id="TWW74844.1"/>
    </source>
</evidence>
<dbReference type="Gene3D" id="1.20.1280.290">
    <property type="match status" value="2"/>
</dbReference>
<keyword evidence="4" id="KW-0677">Repeat</keyword>
<feature type="transmembrane region" description="Helical" evidence="8">
    <location>
        <begin position="209"/>
        <end position="232"/>
    </location>
</feature>
<comment type="similarity">
    <text evidence="7">Belongs to the MPDU1 (TC 2.A.43.3) family.</text>
</comment>
<protein>
    <submittedName>
        <fullName evidence="9">Mannose-P-dolichol utilization defect 1 protein</fullName>
    </submittedName>
</protein>
<proteinExistence type="inferred from homology"/>
<evidence type="ECO:0000256" key="5">
    <source>
        <dbReference type="ARBA" id="ARBA00022989"/>
    </source>
</evidence>
<evidence type="ECO:0000256" key="3">
    <source>
        <dbReference type="ARBA" id="ARBA00022692"/>
    </source>
</evidence>
<dbReference type="PANTHER" id="PTHR12226">
    <property type="entry name" value="MANNOSE-P-DOLICHOL UTILIZATION DEFECT 1 LEC35 -RELATED"/>
    <property type="match status" value="1"/>
</dbReference>
<evidence type="ECO:0000256" key="6">
    <source>
        <dbReference type="ARBA" id="ARBA00023136"/>
    </source>
</evidence>
<gene>
    <name evidence="9" type="ORF">D4764_14G0008470</name>
</gene>
<keyword evidence="3 8" id="KW-0812">Transmembrane</keyword>
<keyword evidence="6 8" id="KW-0472">Membrane</keyword>
<feature type="transmembrane region" description="Helical" evidence="8">
    <location>
        <begin position="71"/>
        <end position="94"/>
    </location>
</feature>
<feature type="non-terminal residue" evidence="9">
    <location>
        <position position="1"/>
    </location>
</feature>
<evidence type="ECO:0000256" key="1">
    <source>
        <dbReference type="ARBA" id="ARBA00004141"/>
    </source>
</evidence>
<dbReference type="PANTHER" id="PTHR12226:SF2">
    <property type="entry name" value="MANNOSE-P-DOLICHOL UTILIZATION DEFECT 1 PROTEIN"/>
    <property type="match status" value="1"/>
</dbReference>
<evidence type="ECO:0000256" key="8">
    <source>
        <dbReference type="SAM" id="Phobius"/>
    </source>
</evidence>
<evidence type="ECO:0000256" key="4">
    <source>
        <dbReference type="ARBA" id="ARBA00022737"/>
    </source>
</evidence>